<dbReference type="PANTHER" id="PTHR43649">
    <property type="entry name" value="ARABINOSE-BINDING PROTEIN-RELATED"/>
    <property type="match status" value="1"/>
</dbReference>
<comment type="similarity">
    <text evidence="2">Belongs to the bacterial solute-binding protein 1 family.</text>
</comment>
<dbReference type="Pfam" id="PF01547">
    <property type="entry name" value="SBP_bac_1"/>
    <property type="match status" value="1"/>
</dbReference>
<evidence type="ECO:0000256" key="2">
    <source>
        <dbReference type="ARBA" id="ARBA00008520"/>
    </source>
</evidence>
<keyword evidence="5" id="KW-0574">Periplasm</keyword>
<dbReference type="PROSITE" id="PS51318">
    <property type="entry name" value="TAT"/>
    <property type="match status" value="1"/>
</dbReference>
<evidence type="ECO:0000256" key="3">
    <source>
        <dbReference type="ARBA" id="ARBA00022448"/>
    </source>
</evidence>
<keyword evidence="8" id="KW-1185">Reference proteome</keyword>
<accession>A0A7W4VLN8</accession>
<dbReference type="PANTHER" id="PTHR43649:SF34">
    <property type="entry name" value="ABC TRANSPORTER PERIPLASMIC-BINDING PROTEIN YCJN-RELATED"/>
    <property type="match status" value="1"/>
</dbReference>
<organism evidence="7 8">
    <name type="scientific">Microvirga lupini</name>
    <dbReference type="NCBI Taxonomy" id="420324"/>
    <lineage>
        <taxon>Bacteria</taxon>
        <taxon>Pseudomonadati</taxon>
        <taxon>Pseudomonadota</taxon>
        <taxon>Alphaproteobacteria</taxon>
        <taxon>Hyphomicrobiales</taxon>
        <taxon>Methylobacteriaceae</taxon>
        <taxon>Microvirga</taxon>
    </lineage>
</organism>
<dbReference type="AlphaFoldDB" id="A0A7W4VLN8"/>
<dbReference type="RefSeq" id="WP_183449919.1">
    <property type="nucleotide sequence ID" value="NZ_JACHWB010000002.1"/>
</dbReference>
<keyword evidence="4 6" id="KW-0732">Signal</keyword>
<dbReference type="GO" id="GO:0042597">
    <property type="term" value="C:periplasmic space"/>
    <property type="evidence" value="ECO:0007669"/>
    <property type="project" value="UniProtKB-SubCell"/>
</dbReference>
<proteinExistence type="inferred from homology"/>
<dbReference type="InterPro" id="IPR006059">
    <property type="entry name" value="SBP"/>
</dbReference>
<dbReference type="Gene3D" id="3.40.190.10">
    <property type="entry name" value="Periplasmic binding protein-like II"/>
    <property type="match status" value="2"/>
</dbReference>
<evidence type="ECO:0000313" key="8">
    <source>
        <dbReference type="Proteomes" id="UP000532010"/>
    </source>
</evidence>
<evidence type="ECO:0000256" key="4">
    <source>
        <dbReference type="ARBA" id="ARBA00022729"/>
    </source>
</evidence>
<evidence type="ECO:0000256" key="6">
    <source>
        <dbReference type="SAM" id="SignalP"/>
    </source>
</evidence>
<comment type="caution">
    <text evidence="7">The sequence shown here is derived from an EMBL/GenBank/DDBJ whole genome shotgun (WGS) entry which is preliminary data.</text>
</comment>
<reference evidence="7 8" key="1">
    <citation type="submission" date="2020-08" db="EMBL/GenBank/DDBJ databases">
        <title>The Agave Microbiome: Exploring the role of microbial communities in plant adaptations to desert environments.</title>
        <authorList>
            <person name="Partida-Martinez L.P."/>
        </authorList>
    </citation>
    <scope>NUCLEOTIDE SEQUENCE [LARGE SCALE GENOMIC DNA]</scope>
    <source>
        <strain evidence="7 8">AT3.9</strain>
    </source>
</reference>
<dbReference type="Proteomes" id="UP000532010">
    <property type="component" value="Unassembled WGS sequence"/>
</dbReference>
<feature type="chain" id="PRO_5030556662" evidence="6">
    <location>
        <begin position="29"/>
        <end position="444"/>
    </location>
</feature>
<dbReference type="SUPFAM" id="SSF53850">
    <property type="entry name" value="Periplasmic binding protein-like II"/>
    <property type="match status" value="1"/>
</dbReference>
<evidence type="ECO:0000313" key="7">
    <source>
        <dbReference type="EMBL" id="MBB3019141.1"/>
    </source>
</evidence>
<keyword evidence="3" id="KW-0813">Transport</keyword>
<gene>
    <name evidence="7" type="ORF">FHR70_002195</name>
</gene>
<evidence type="ECO:0000256" key="5">
    <source>
        <dbReference type="ARBA" id="ARBA00022764"/>
    </source>
</evidence>
<dbReference type="EMBL" id="JACHWB010000002">
    <property type="protein sequence ID" value="MBB3019141.1"/>
    <property type="molecule type" value="Genomic_DNA"/>
</dbReference>
<protein>
    <submittedName>
        <fullName evidence="7">Multiple sugar transport system substrate-binding protein</fullName>
    </submittedName>
</protein>
<feature type="signal peptide" evidence="6">
    <location>
        <begin position="1"/>
        <end position="28"/>
    </location>
</feature>
<dbReference type="InterPro" id="IPR050490">
    <property type="entry name" value="Bact_solute-bd_prot1"/>
</dbReference>
<keyword evidence="7" id="KW-0762">Sugar transport</keyword>
<dbReference type="InterPro" id="IPR006311">
    <property type="entry name" value="TAT_signal"/>
</dbReference>
<comment type="subcellular location">
    <subcellularLocation>
        <location evidence="1">Periplasm</location>
    </subcellularLocation>
</comment>
<dbReference type="CDD" id="cd13585">
    <property type="entry name" value="PBP2_TMBP_like"/>
    <property type="match status" value="1"/>
</dbReference>
<sequence>MNAVSRRAVLARTAGSIILSALPFAAGAAEGLGKPGAPVEIRIMANEAFANSWQNQLVPEFNKQFPHVKVTIDGVPYAELLPKMMLDAINAAPEYDVLLIDDPWVPQLASVGGLMDLKGKAVAAFTKPDYDWADFNAAPLAAGEWKGMQYAVPVRSNMLLMFYNRTLYKKAGLPEPTPELTWDQFFDQAKSLIQDTNGDGKVDAWAVDTYFVRDSLTPTIWQAILESNGGKLLDANGKPAFNDEIGARSLEMHRDLAKYAPPGALGHGFSESLQAFRQGQVATMFTWGSVYKATAVDTKTTTLKEEEVGIQVMPVGKARAGTHRGIWNAGISSKTDSLEAAWAFVQWLSSKEGEQINAALAGSFPARKSTLASKPNEAWLEPVYKTLQHSYQLASEGEMWRIRSPKSNAAQQVLADEVARALAGQASAKDALQTAADKIASTLK</sequence>
<name>A0A7W4VLN8_9HYPH</name>
<evidence type="ECO:0000256" key="1">
    <source>
        <dbReference type="ARBA" id="ARBA00004418"/>
    </source>
</evidence>